<dbReference type="FunFam" id="3.30.160.60:FF:004173">
    <property type="match status" value="1"/>
</dbReference>
<dbReference type="SMART" id="SM00355">
    <property type="entry name" value="ZnF_C2H2"/>
    <property type="match status" value="4"/>
</dbReference>
<feature type="compositionally biased region" description="Low complexity" evidence="8">
    <location>
        <begin position="260"/>
        <end position="269"/>
    </location>
</feature>
<evidence type="ECO:0000256" key="4">
    <source>
        <dbReference type="ARBA" id="ARBA00022771"/>
    </source>
</evidence>
<feature type="domain" description="C2H2-type" evidence="9">
    <location>
        <begin position="362"/>
        <end position="389"/>
    </location>
</feature>
<dbReference type="GO" id="GO:0005634">
    <property type="term" value="C:nucleus"/>
    <property type="evidence" value="ECO:0007669"/>
    <property type="project" value="UniProtKB-SubCell"/>
</dbReference>
<evidence type="ECO:0000256" key="3">
    <source>
        <dbReference type="ARBA" id="ARBA00022737"/>
    </source>
</evidence>
<dbReference type="AlphaFoldDB" id="A0A6J2UF84"/>
<evidence type="ECO:0000256" key="2">
    <source>
        <dbReference type="ARBA" id="ARBA00022723"/>
    </source>
</evidence>
<dbReference type="CTD" id="59336"/>
<protein>
    <submittedName>
        <fullName evidence="11">Sal-like protein 1</fullName>
    </submittedName>
</protein>
<accession>A0A6J2UF84</accession>
<feature type="domain" description="C2H2-type" evidence="9">
    <location>
        <begin position="390"/>
        <end position="417"/>
    </location>
</feature>
<gene>
    <name evidence="11" type="primary">LOC115632679</name>
</gene>
<feature type="compositionally biased region" description="Basic and acidic residues" evidence="8">
    <location>
        <begin position="14"/>
        <end position="23"/>
    </location>
</feature>
<reference evidence="11" key="1">
    <citation type="submission" date="2025-08" db="UniProtKB">
        <authorList>
            <consortium name="RefSeq"/>
        </authorList>
    </citation>
    <scope>IDENTIFICATION</scope>
    <source>
        <strain evidence="11">11010-0011.00</strain>
        <tissue evidence="11">Whole body</tissue>
    </source>
</reference>
<dbReference type="Gene3D" id="3.30.160.60">
    <property type="entry name" value="Classic Zinc Finger"/>
    <property type="match status" value="2"/>
</dbReference>
<feature type="compositionally biased region" description="Polar residues" evidence="8">
    <location>
        <begin position="464"/>
        <end position="474"/>
    </location>
</feature>
<dbReference type="RefSeq" id="XP_030385772.1">
    <property type="nucleotide sequence ID" value="XM_030529912.1"/>
</dbReference>
<name>A0A6J2UF84_DROLE</name>
<feature type="domain" description="C2H2-type" evidence="9">
    <location>
        <begin position="435"/>
        <end position="463"/>
    </location>
</feature>
<evidence type="ECO:0000313" key="11">
    <source>
        <dbReference type="RefSeq" id="XP_030385772.1"/>
    </source>
</evidence>
<proteinExistence type="predicted"/>
<feature type="region of interest" description="Disordered" evidence="8">
    <location>
        <begin position="452"/>
        <end position="474"/>
    </location>
</feature>
<dbReference type="PANTHER" id="PTHR24394">
    <property type="entry name" value="ZINC FINGER PROTEIN"/>
    <property type="match status" value="1"/>
</dbReference>
<organism evidence="10 11">
    <name type="scientific">Drosophila lebanonensis</name>
    <name type="common">Fruit fly</name>
    <name type="synonym">Scaptodrosophila lebanonensis</name>
    <dbReference type="NCBI Taxonomy" id="7225"/>
    <lineage>
        <taxon>Eukaryota</taxon>
        <taxon>Metazoa</taxon>
        <taxon>Ecdysozoa</taxon>
        <taxon>Arthropoda</taxon>
        <taxon>Hexapoda</taxon>
        <taxon>Insecta</taxon>
        <taxon>Pterygota</taxon>
        <taxon>Neoptera</taxon>
        <taxon>Endopterygota</taxon>
        <taxon>Diptera</taxon>
        <taxon>Brachycera</taxon>
        <taxon>Muscomorpha</taxon>
        <taxon>Ephydroidea</taxon>
        <taxon>Drosophilidae</taxon>
        <taxon>Scaptodrosophila</taxon>
    </lineage>
</organism>
<evidence type="ECO:0000259" key="9">
    <source>
        <dbReference type="PROSITE" id="PS50157"/>
    </source>
</evidence>
<dbReference type="InterPro" id="IPR036236">
    <property type="entry name" value="Znf_C2H2_sf"/>
</dbReference>
<dbReference type="GO" id="GO:0000981">
    <property type="term" value="F:DNA-binding transcription factor activity, RNA polymerase II-specific"/>
    <property type="evidence" value="ECO:0007669"/>
    <property type="project" value="TreeGrafter"/>
</dbReference>
<dbReference type="PROSITE" id="PS00028">
    <property type="entry name" value="ZINC_FINGER_C2H2_1"/>
    <property type="match status" value="3"/>
</dbReference>
<dbReference type="Pfam" id="PF00096">
    <property type="entry name" value="zf-C2H2"/>
    <property type="match status" value="3"/>
</dbReference>
<feature type="region of interest" description="Disordered" evidence="8">
    <location>
        <begin position="1"/>
        <end position="33"/>
    </location>
</feature>
<dbReference type="GeneID" id="115632679"/>
<comment type="subcellular location">
    <subcellularLocation>
        <location evidence="1">Nucleus</location>
    </subcellularLocation>
</comment>
<keyword evidence="10" id="KW-1185">Reference proteome</keyword>
<dbReference type="OrthoDB" id="9998363at2759"/>
<evidence type="ECO:0000313" key="10">
    <source>
        <dbReference type="Proteomes" id="UP000504634"/>
    </source>
</evidence>
<evidence type="ECO:0000256" key="8">
    <source>
        <dbReference type="SAM" id="MobiDB-lite"/>
    </source>
</evidence>
<dbReference type="InterPro" id="IPR013087">
    <property type="entry name" value="Znf_C2H2_type"/>
</dbReference>
<sequence length="474" mass="51315">MLPALHTHTAAHLDTLDNRDSGEAHQPQQQQKRSASMIFRIEQFLPSVTSTMTSNTTTTTAASVVVTQASKRQMGGSQRPGVYTAQYMPKDACSSCVPPASLLAVSSPPASGSNSRAYCALTDGQLLMSATLMRQLKLSEDIYSFNALFELHAGQVRVRIVRDVARDEEIVAWFGEELVLLMGIPFLTPLNIQGDNRYTCNLCHLTFSHPHPLKIHLALGCGHSAIDILWFRLHCALKAPQPSSVSHALTAIQHSPPHPASSASSISPTHTPPPPPPASVATTSLSAQRFSAFRPIATTLASLPGAQSLIGLPTITTSASLPYLTPISMSAPLMSLPSSNPINAAAQIEAIVSNMGASKQGHLCIYCGKVYSRKYGLKIHIRTHTGFKPLKCKFCLRPFGDPSNLNKHVRLHLQTNSPSSGAIDCGTGEPDTAGYQCQLCPRTLARRRDLQRHMETRHSGVQPERNTNTTRKDD</sequence>
<feature type="region of interest" description="Disordered" evidence="8">
    <location>
        <begin position="253"/>
        <end position="281"/>
    </location>
</feature>
<dbReference type="PANTHER" id="PTHR24394:SF29">
    <property type="entry name" value="MYONEURIN"/>
    <property type="match status" value="1"/>
</dbReference>
<keyword evidence="4 7" id="KW-0863">Zinc-finger</keyword>
<dbReference type="SUPFAM" id="SSF57667">
    <property type="entry name" value="beta-beta-alpha zinc fingers"/>
    <property type="match status" value="1"/>
</dbReference>
<evidence type="ECO:0000256" key="1">
    <source>
        <dbReference type="ARBA" id="ARBA00004123"/>
    </source>
</evidence>
<keyword evidence="3" id="KW-0677">Repeat</keyword>
<keyword evidence="5" id="KW-0862">Zinc</keyword>
<evidence type="ECO:0000256" key="5">
    <source>
        <dbReference type="ARBA" id="ARBA00022833"/>
    </source>
</evidence>
<evidence type="ECO:0000256" key="7">
    <source>
        <dbReference type="PROSITE-ProRule" id="PRU00042"/>
    </source>
</evidence>
<dbReference type="Proteomes" id="UP000504634">
    <property type="component" value="Unplaced"/>
</dbReference>
<keyword evidence="6" id="KW-0539">Nucleus</keyword>
<keyword evidence="2" id="KW-0479">Metal-binding</keyword>
<dbReference type="GO" id="GO:0008270">
    <property type="term" value="F:zinc ion binding"/>
    <property type="evidence" value="ECO:0007669"/>
    <property type="project" value="UniProtKB-KW"/>
</dbReference>
<evidence type="ECO:0000256" key="6">
    <source>
        <dbReference type="ARBA" id="ARBA00023242"/>
    </source>
</evidence>
<dbReference type="PROSITE" id="PS50157">
    <property type="entry name" value="ZINC_FINGER_C2H2_2"/>
    <property type="match status" value="3"/>
</dbReference>